<feature type="region of interest" description="Disordered" evidence="1">
    <location>
        <begin position="1"/>
        <end position="93"/>
    </location>
</feature>
<dbReference type="EMBL" id="NSLI01000003">
    <property type="protein sequence ID" value="PAX08067.1"/>
    <property type="molecule type" value="Genomic_DNA"/>
</dbReference>
<reference evidence="3" key="1">
    <citation type="submission" date="2017-09" db="EMBL/GenBank/DDBJ databases">
        <authorList>
            <person name="Feng G."/>
            <person name="Zhu H."/>
        </authorList>
    </citation>
    <scope>NUCLEOTIDE SEQUENCE [LARGE SCALE GENOMIC DNA]</scope>
    <source>
        <strain evidence="3">1PNM-20</strain>
    </source>
</reference>
<proteinExistence type="predicted"/>
<dbReference type="Pfam" id="PF06224">
    <property type="entry name" value="AlkZ-like"/>
    <property type="match status" value="1"/>
</dbReference>
<feature type="compositionally biased region" description="Low complexity" evidence="1">
    <location>
        <begin position="49"/>
        <end position="58"/>
    </location>
</feature>
<feature type="compositionally biased region" description="Basic residues" evidence="1">
    <location>
        <begin position="38"/>
        <end position="48"/>
    </location>
</feature>
<evidence type="ECO:0000256" key="1">
    <source>
        <dbReference type="SAM" id="MobiDB-lite"/>
    </source>
</evidence>
<evidence type="ECO:0000313" key="2">
    <source>
        <dbReference type="EMBL" id="PAX08067.1"/>
    </source>
</evidence>
<feature type="compositionally biased region" description="Low complexity" evidence="1">
    <location>
        <begin position="27"/>
        <end position="37"/>
    </location>
</feature>
<dbReference type="PANTHER" id="PTHR30528:SF0">
    <property type="entry name" value="CYTOPLASMIC PROTEIN"/>
    <property type="match status" value="1"/>
</dbReference>
<organism evidence="2 3">
    <name type="scientific">Sphingomonas lenta</name>
    <dbReference type="NCBI Taxonomy" id="1141887"/>
    <lineage>
        <taxon>Bacteria</taxon>
        <taxon>Pseudomonadati</taxon>
        <taxon>Pseudomonadota</taxon>
        <taxon>Alphaproteobacteria</taxon>
        <taxon>Sphingomonadales</taxon>
        <taxon>Sphingomonadaceae</taxon>
        <taxon>Sphingomonas</taxon>
    </lineage>
</organism>
<comment type="caution">
    <text evidence="2">The sequence shown here is derived from an EMBL/GenBank/DDBJ whole genome shotgun (WGS) entry which is preliminary data.</text>
</comment>
<feature type="compositionally biased region" description="Basic residues" evidence="1">
    <location>
        <begin position="15"/>
        <end position="26"/>
    </location>
</feature>
<accession>A0A2A2SFN9</accession>
<evidence type="ECO:0000313" key="3">
    <source>
        <dbReference type="Proteomes" id="UP000218151"/>
    </source>
</evidence>
<dbReference type="Proteomes" id="UP000218151">
    <property type="component" value="Unassembled WGS sequence"/>
</dbReference>
<dbReference type="AlphaFoldDB" id="A0A2A2SFN9"/>
<dbReference type="PANTHER" id="PTHR30528">
    <property type="entry name" value="CYTOPLASMIC PROTEIN"/>
    <property type="match status" value="1"/>
</dbReference>
<protein>
    <recommendedName>
        <fullName evidence="4">Cytoplasmic protein</fullName>
    </recommendedName>
</protein>
<dbReference type="OrthoDB" id="9787207at2"/>
<name>A0A2A2SFN9_9SPHN</name>
<keyword evidence="3" id="KW-1185">Reference proteome</keyword>
<sequence length="477" mass="53292">MGGAGHGPGRPAHPLFRHGRSRRARSRSAGGRQGAHPRGARHRSRRGAAVRVVGAAARAGRRARPRGRVQEPRRAPRRRGLCPRRRAAGARVSPAEARRIALAAQGFGGPKPATVNAGHLRRNIERLGLHQIDSVNVVARAHYLPAFSRLGPYDQALLDRAAWGPPGKRRTFEYWAHEASLLPLELHPLLRWRMKRADEGRAGYGSMRAFAGERRGQAMAVLDRIRAEGPLAASDFEASRTGWWAWSDAKRTLEWLFYAGHVTTRTRRRSFERVYDLTERVIPAAVLALPTPDERDAHAALIEIAARGLGVATAGELRDYFRLGPEDGRAAVERLVDEGVLVPVAVPGWPPAYMHRDARVPRRVRTRALLAPFDPLVWERDRAERLFGFRYRIEIYTPAAKRQHGYYVLPFLLDEALVARVDVKADRQGRRLLVHAVHLEPHAPGRTLDELGAELRLMADWLGLDEVVEPSRSVIPA</sequence>
<gene>
    <name evidence="2" type="ORF">CKY28_10770</name>
</gene>
<dbReference type="InterPro" id="IPR009351">
    <property type="entry name" value="AlkZ-like"/>
</dbReference>
<evidence type="ECO:0008006" key="4">
    <source>
        <dbReference type="Google" id="ProtNLM"/>
    </source>
</evidence>
<feature type="compositionally biased region" description="Basic residues" evidence="1">
    <location>
        <begin position="75"/>
        <end position="88"/>
    </location>
</feature>